<dbReference type="EC" id="3.4.23.36" evidence="9"/>
<comment type="function">
    <text evidence="9 10">This protein specifically catalyzes the removal of signal peptides from prolipoproteins.</text>
</comment>
<dbReference type="HAMAP" id="MF_00161">
    <property type="entry name" value="LspA"/>
    <property type="match status" value="1"/>
</dbReference>
<comment type="caution">
    <text evidence="12">The sequence shown here is derived from an EMBL/GenBank/DDBJ whole genome shotgun (WGS) entry which is preliminary data.</text>
</comment>
<dbReference type="EMBL" id="CAWVOK010000033">
    <property type="protein sequence ID" value="CAK8163481.1"/>
    <property type="molecule type" value="Genomic_DNA"/>
</dbReference>
<dbReference type="PANTHER" id="PTHR33695">
    <property type="entry name" value="LIPOPROTEIN SIGNAL PEPTIDASE"/>
    <property type="match status" value="1"/>
</dbReference>
<comment type="catalytic activity">
    <reaction evidence="9 10">
        <text>Release of signal peptides from bacterial membrane prolipoproteins. Hydrolyzes -Xaa-Yaa-Zaa-|-(S,diacylglyceryl)Cys-, in which Xaa is hydrophobic (preferably Leu), and Yaa (Ala or Ser) and Zaa (Gly or Ala) have small, neutral side chains.</text>
        <dbReference type="EC" id="3.4.23.36"/>
    </reaction>
</comment>
<evidence type="ECO:0000256" key="7">
    <source>
        <dbReference type="ARBA" id="ARBA00022989"/>
    </source>
</evidence>
<sequence>MQVNSNRNSSKTIGTALVLLLIVFFVDRLTKFMVSTLLKDYDFVSINNYFNLTSVWNTGVGFGLMDSLPPLMLVFVSCFIAIYLLFLFIKKYNDCIVFALAISLMIGGAMGNVYDRLHYGAVYDFIDFHVKSYHWPTFNFADTAVTFGSILIVFSGFSKKRI</sequence>
<feature type="active site" evidence="9">
    <location>
        <position position="142"/>
    </location>
</feature>
<evidence type="ECO:0000313" key="12">
    <source>
        <dbReference type="EMBL" id="CAK8163481.1"/>
    </source>
</evidence>
<gene>
    <name evidence="9 12" type="primary">lspA</name>
    <name evidence="12" type="ORF">CAXC1_70005</name>
</gene>
<evidence type="ECO:0000256" key="10">
    <source>
        <dbReference type="RuleBase" id="RU000594"/>
    </source>
</evidence>
<evidence type="ECO:0000256" key="6">
    <source>
        <dbReference type="ARBA" id="ARBA00022801"/>
    </source>
</evidence>
<dbReference type="Pfam" id="PF01252">
    <property type="entry name" value="Peptidase_A8"/>
    <property type="match status" value="1"/>
</dbReference>
<dbReference type="PROSITE" id="PS00855">
    <property type="entry name" value="SPASE_II"/>
    <property type="match status" value="1"/>
</dbReference>
<evidence type="ECO:0000256" key="9">
    <source>
        <dbReference type="HAMAP-Rule" id="MF_00161"/>
    </source>
</evidence>
<evidence type="ECO:0000256" key="11">
    <source>
        <dbReference type="RuleBase" id="RU004181"/>
    </source>
</evidence>
<dbReference type="GO" id="GO:0004190">
    <property type="term" value="F:aspartic-type endopeptidase activity"/>
    <property type="evidence" value="ECO:0007669"/>
    <property type="project" value="UniProtKB-EC"/>
</dbReference>
<dbReference type="InterPro" id="IPR001872">
    <property type="entry name" value="Peptidase_A8"/>
</dbReference>
<evidence type="ECO:0000256" key="8">
    <source>
        <dbReference type="ARBA" id="ARBA00023136"/>
    </source>
</evidence>
<comment type="pathway">
    <text evidence="9">Protein modification; lipoprotein biosynthesis (signal peptide cleavage).</text>
</comment>
<evidence type="ECO:0000256" key="4">
    <source>
        <dbReference type="ARBA" id="ARBA00022692"/>
    </source>
</evidence>
<reference evidence="12 13" key="1">
    <citation type="submission" date="2024-01" db="EMBL/GenBank/DDBJ databases">
        <authorList>
            <person name="Kunselman E."/>
        </authorList>
    </citation>
    <scope>NUCLEOTIDE SEQUENCE [LARGE SCALE GENOMIC DNA]</scope>
    <source>
        <strain evidence="12">2 abalone samples</strain>
    </source>
</reference>
<dbReference type="PANTHER" id="PTHR33695:SF1">
    <property type="entry name" value="LIPOPROTEIN SIGNAL PEPTIDASE"/>
    <property type="match status" value="1"/>
</dbReference>
<dbReference type="PRINTS" id="PR00781">
    <property type="entry name" value="LIPOSIGPTASE"/>
</dbReference>
<protein>
    <recommendedName>
        <fullName evidence="9">Lipoprotein signal peptidase</fullName>
        <ecNumber evidence="9">3.4.23.36</ecNumber>
    </recommendedName>
    <alternativeName>
        <fullName evidence="9">Prolipoprotein signal peptidase</fullName>
    </alternativeName>
    <alternativeName>
        <fullName evidence="9">Signal peptidase II</fullName>
        <shortName evidence="9">SPase II</shortName>
    </alternativeName>
</protein>
<feature type="transmembrane region" description="Helical" evidence="9">
    <location>
        <begin position="12"/>
        <end position="30"/>
    </location>
</feature>
<feature type="transmembrane region" description="Helical" evidence="9">
    <location>
        <begin position="71"/>
        <end position="89"/>
    </location>
</feature>
<comment type="similarity">
    <text evidence="1 9 11">Belongs to the peptidase A8 family.</text>
</comment>
<keyword evidence="8 9" id="KW-0472">Membrane</keyword>
<proteinExistence type="inferred from homology"/>
<organism evidence="12 13">
    <name type="scientific">Candidatus Xenohaliotis californiensis</name>
    <dbReference type="NCBI Taxonomy" id="84677"/>
    <lineage>
        <taxon>Bacteria</taxon>
        <taxon>Pseudomonadati</taxon>
        <taxon>Pseudomonadota</taxon>
        <taxon>Alphaproteobacteria</taxon>
        <taxon>Rickettsiales</taxon>
        <taxon>Anaplasmataceae</taxon>
        <taxon>Candidatus Xenohaliotis</taxon>
    </lineage>
</organism>
<evidence type="ECO:0000256" key="5">
    <source>
        <dbReference type="ARBA" id="ARBA00022750"/>
    </source>
</evidence>
<keyword evidence="5 9" id="KW-0064">Aspartyl protease</keyword>
<keyword evidence="3 9" id="KW-0645">Protease</keyword>
<keyword evidence="13" id="KW-1185">Reference proteome</keyword>
<dbReference type="Proteomes" id="UP001314181">
    <property type="component" value="Unassembled WGS sequence"/>
</dbReference>
<dbReference type="NCBIfam" id="TIGR00077">
    <property type="entry name" value="lspA"/>
    <property type="match status" value="1"/>
</dbReference>
<keyword evidence="7 9" id="KW-1133">Transmembrane helix</keyword>
<feature type="active site" evidence="9">
    <location>
        <position position="124"/>
    </location>
</feature>
<feature type="transmembrane region" description="Helical" evidence="9">
    <location>
        <begin position="96"/>
        <end position="114"/>
    </location>
</feature>
<name>A0ABM9N945_9RICK</name>
<keyword evidence="4 9" id="KW-0812">Transmembrane</keyword>
<evidence type="ECO:0000256" key="2">
    <source>
        <dbReference type="ARBA" id="ARBA00022475"/>
    </source>
</evidence>
<evidence type="ECO:0000313" key="13">
    <source>
        <dbReference type="Proteomes" id="UP001314181"/>
    </source>
</evidence>
<evidence type="ECO:0000256" key="1">
    <source>
        <dbReference type="ARBA" id="ARBA00006139"/>
    </source>
</evidence>
<comment type="subcellular location">
    <subcellularLocation>
        <location evidence="9">Cell membrane</location>
        <topology evidence="9">Multi-pass membrane protein</topology>
    </subcellularLocation>
</comment>
<evidence type="ECO:0000256" key="3">
    <source>
        <dbReference type="ARBA" id="ARBA00022670"/>
    </source>
</evidence>
<feature type="transmembrane region" description="Helical" evidence="9">
    <location>
        <begin position="134"/>
        <end position="157"/>
    </location>
</feature>
<keyword evidence="2 9" id="KW-1003">Cell membrane</keyword>
<keyword evidence="6 9" id="KW-0378">Hydrolase</keyword>
<keyword evidence="12" id="KW-0449">Lipoprotein</keyword>
<accession>A0ABM9N945</accession>